<accession>A0A9X2C1Y7</accession>
<dbReference type="InterPro" id="IPR029058">
    <property type="entry name" value="AB_hydrolase_fold"/>
</dbReference>
<dbReference type="AlphaFoldDB" id="A0A9X2C1Y7"/>
<dbReference type="InterPro" id="IPR000073">
    <property type="entry name" value="AB_hydrolase_1"/>
</dbReference>
<feature type="domain" description="AB hydrolase-1" evidence="1">
    <location>
        <begin position="109"/>
        <end position="235"/>
    </location>
</feature>
<dbReference type="Proteomes" id="UP001139353">
    <property type="component" value="Unassembled WGS sequence"/>
</dbReference>
<dbReference type="GO" id="GO:0016787">
    <property type="term" value="F:hydrolase activity"/>
    <property type="evidence" value="ECO:0007669"/>
    <property type="project" value="UniProtKB-KW"/>
</dbReference>
<proteinExistence type="predicted"/>
<protein>
    <submittedName>
        <fullName evidence="2">Alpha/beta fold hydrolase</fullName>
    </submittedName>
</protein>
<gene>
    <name evidence="2" type="ORF">LPC04_20520</name>
</gene>
<name>A0A9X2C1Y7_9BURK</name>
<dbReference type="RefSeq" id="WP_275684141.1">
    <property type="nucleotide sequence ID" value="NZ_JAJLJH010000007.1"/>
</dbReference>
<sequence length="279" mass="30175">MPPRSASRRSRSDVVIDVDMPEVKPPADSVSAGISAPGALLLALEGRAPWEFAASILGTPWLRKLPAGDGHRVLVLPGLAANDLTTLPMRTFLKDRGYQASPWEQGLNLGPRAGVLDALRARVRSLFELDGKKISLVGWSLGGVYARELAKEMPEMVRCVITLGSPFAGPPQATNAWWLFEKVSGHPEPDAAMQAALRLAPPVPTTSIYSRTDGIVAWQCSLNPPGALAENIEVHASHIGLGLNPLSMMAIADRLAQDPKRWRPFDTSGLRRFFFKTGC</sequence>
<dbReference type="EMBL" id="JAJLJH010000007">
    <property type="protein sequence ID" value="MCK9688096.1"/>
    <property type="molecule type" value="Genomic_DNA"/>
</dbReference>
<comment type="caution">
    <text evidence="2">The sequence shown here is derived from an EMBL/GenBank/DDBJ whole genome shotgun (WGS) entry which is preliminary data.</text>
</comment>
<evidence type="ECO:0000313" key="3">
    <source>
        <dbReference type="Proteomes" id="UP001139353"/>
    </source>
</evidence>
<evidence type="ECO:0000313" key="2">
    <source>
        <dbReference type="EMBL" id="MCK9688096.1"/>
    </source>
</evidence>
<evidence type="ECO:0000259" key="1">
    <source>
        <dbReference type="Pfam" id="PF12697"/>
    </source>
</evidence>
<keyword evidence="2" id="KW-0378">Hydrolase</keyword>
<dbReference type="Gene3D" id="3.40.50.1820">
    <property type="entry name" value="alpha/beta hydrolase"/>
    <property type="match status" value="1"/>
</dbReference>
<dbReference type="Pfam" id="PF12697">
    <property type="entry name" value="Abhydrolase_6"/>
    <property type="match status" value="1"/>
</dbReference>
<dbReference type="SUPFAM" id="SSF53474">
    <property type="entry name" value="alpha/beta-Hydrolases"/>
    <property type="match status" value="1"/>
</dbReference>
<reference evidence="2" key="1">
    <citation type="submission" date="2021-11" db="EMBL/GenBank/DDBJ databases">
        <title>BS-T2-15 a new species belonging to the Comamonadaceae family isolated from the soil of a French oak forest.</title>
        <authorList>
            <person name="Mieszkin S."/>
            <person name="Alain K."/>
        </authorList>
    </citation>
    <scope>NUCLEOTIDE SEQUENCE</scope>
    <source>
        <strain evidence="2">BS-T2-15</strain>
    </source>
</reference>
<keyword evidence="3" id="KW-1185">Reference proteome</keyword>
<organism evidence="2 3">
    <name type="scientific">Scleromatobacter humisilvae</name>
    <dbReference type="NCBI Taxonomy" id="2897159"/>
    <lineage>
        <taxon>Bacteria</taxon>
        <taxon>Pseudomonadati</taxon>
        <taxon>Pseudomonadota</taxon>
        <taxon>Betaproteobacteria</taxon>
        <taxon>Burkholderiales</taxon>
        <taxon>Sphaerotilaceae</taxon>
        <taxon>Scleromatobacter</taxon>
    </lineage>
</organism>